<evidence type="ECO:0000256" key="17">
    <source>
        <dbReference type="PROSITE-ProRule" id="PRU00076"/>
    </source>
</evidence>
<comment type="caution">
    <text evidence="17">Lacks conserved residue(s) required for the propagation of feature annotation.</text>
</comment>
<evidence type="ECO:0000259" key="22">
    <source>
        <dbReference type="PROSITE" id="PS50026"/>
    </source>
</evidence>
<keyword evidence="9 16" id="KW-0067">ATP-binding</keyword>
<keyword evidence="12" id="KW-1015">Disulfide bond</keyword>
<dbReference type="InterPro" id="IPR001480">
    <property type="entry name" value="Bulb-type_lectin_dom"/>
</dbReference>
<evidence type="ECO:0000256" key="14">
    <source>
        <dbReference type="ARBA" id="ARBA00047899"/>
    </source>
</evidence>
<comment type="similarity">
    <text evidence="16">Belongs to the protein kinase superfamily. Ser/Thr protein kinase family.</text>
</comment>
<dbReference type="Gene3D" id="2.90.10.10">
    <property type="entry name" value="Bulb-type lectin domain"/>
    <property type="match status" value="1"/>
</dbReference>
<evidence type="ECO:0000256" key="2">
    <source>
        <dbReference type="ARBA" id="ARBA00022475"/>
    </source>
</evidence>
<evidence type="ECO:0000256" key="19">
    <source>
        <dbReference type="SAM" id="Phobius"/>
    </source>
</evidence>
<dbReference type="FunFam" id="3.30.200.20:FF:000195">
    <property type="entry name" value="G-type lectin S-receptor-like serine/threonine-protein kinase"/>
    <property type="match status" value="1"/>
</dbReference>
<dbReference type="InterPro" id="IPR024171">
    <property type="entry name" value="SRK-like_kinase"/>
</dbReference>
<gene>
    <name evidence="25" type="ORF">PanWU01x14_225050</name>
</gene>
<comment type="catalytic activity">
    <reaction evidence="14 16">
        <text>L-threonyl-[protein] + ATP = O-phospho-L-threonyl-[protein] + ADP + H(+)</text>
        <dbReference type="Rhea" id="RHEA:46608"/>
        <dbReference type="Rhea" id="RHEA-COMP:11060"/>
        <dbReference type="Rhea" id="RHEA-COMP:11605"/>
        <dbReference type="ChEBI" id="CHEBI:15378"/>
        <dbReference type="ChEBI" id="CHEBI:30013"/>
        <dbReference type="ChEBI" id="CHEBI:30616"/>
        <dbReference type="ChEBI" id="CHEBI:61977"/>
        <dbReference type="ChEBI" id="CHEBI:456216"/>
        <dbReference type="EC" id="2.7.11.1"/>
    </reaction>
</comment>
<evidence type="ECO:0000256" key="18">
    <source>
        <dbReference type="PROSITE-ProRule" id="PRU10141"/>
    </source>
</evidence>
<protein>
    <recommendedName>
        <fullName evidence="16">Receptor-like serine/threonine-protein kinase</fullName>
        <ecNumber evidence="16">2.7.11.1</ecNumber>
    </recommendedName>
</protein>
<reference evidence="26" key="1">
    <citation type="submission" date="2016-06" db="EMBL/GenBank/DDBJ databases">
        <title>Parallel loss of symbiosis genes in relatives of nitrogen-fixing non-legume Parasponia.</title>
        <authorList>
            <person name="Van Velzen R."/>
            <person name="Holmer R."/>
            <person name="Bu F."/>
            <person name="Rutten L."/>
            <person name="Van Zeijl A."/>
            <person name="Liu W."/>
            <person name="Santuari L."/>
            <person name="Cao Q."/>
            <person name="Sharma T."/>
            <person name="Shen D."/>
            <person name="Roswanjaya Y."/>
            <person name="Wardhani T."/>
            <person name="Kalhor M.S."/>
            <person name="Jansen J."/>
            <person name="Van den Hoogen J."/>
            <person name="Gungor B."/>
            <person name="Hartog M."/>
            <person name="Hontelez J."/>
            <person name="Verver J."/>
            <person name="Yang W.-C."/>
            <person name="Schijlen E."/>
            <person name="Repin R."/>
            <person name="Schilthuizen M."/>
            <person name="Schranz E."/>
            <person name="Heidstra R."/>
            <person name="Miyata K."/>
            <person name="Fedorova E."/>
            <person name="Kohlen W."/>
            <person name="Bisseling T."/>
            <person name="Smit S."/>
            <person name="Geurts R."/>
        </authorList>
    </citation>
    <scope>NUCLEOTIDE SEQUENCE [LARGE SCALE GENOMIC DNA]</scope>
    <source>
        <strain evidence="26">cv. WU1-14</strain>
    </source>
</reference>
<dbReference type="PROSITE" id="PS50011">
    <property type="entry name" value="PROTEIN_KINASE_DOM"/>
    <property type="match status" value="1"/>
</dbReference>
<dbReference type="SMART" id="SM00473">
    <property type="entry name" value="PAN_AP"/>
    <property type="match status" value="1"/>
</dbReference>
<comment type="caution">
    <text evidence="25">The sequence shown here is derived from an EMBL/GenBank/DDBJ whole genome shotgun (WGS) entry which is preliminary data.</text>
</comment>
<dbReference type="InterPro" id="IPR011009">
    <property type="entry name" value="Kinase-like_dom_sf"/>
</dbReference>
<keyword evidence="8 16" id="KW-0418">Kinase</keyword>
<keyword evidence="7 16" id="KW-0547">Nucleotide-binding</keyword>
<dbReference type="InterPro" id="IPR008271">
    <property type="entry name" value="Ser/Thr_kinase_AS"/>
</dbReference>
<keyword evidence="3 16" id="KW-0723">Serine/threonine-protein kinase</keyword>
<dbReference type="FunFam" id="2.90.10.10:FF:000005">
    <property type="entry name" value="G-type lectin S-receptor-like serine/threonine-protein kinase"/>
    <property type="match status" value="1"/>
</dbReference>
<dbReference type="PANTHER" id="PTHR27002:SF981">
    <property type="entry name" value="NON-SPECIFIC SERINE_THREONINE PROTEIN KINASE"/>
    <property type="match status" value="1"/>
</dbReference>
<feature type="transmembrane region" description="Helical" evidence="19">
    <location>
        <begin position="442"/>
        <end position="465"/>
    </location>
</feature>
<dbReference type="InterPro" id="IPR017441">
    <property type="entry name" value="Protein_kinase_ATP_BS"/>
</dbReference>
<dbReference type="Pfam" id="PF08276">
    <property type="entry name" value="PAN_2"/>
    <property type="match status" value="1"/>
</dbReference>
<keyword evidence="17" id="KW-0245">EGF-like domain</keyword>
<keyword evidence="6 20" id="KW-0732">Signal</keyword>
<comment type="subcellular location">
    <subcellularLocation>
        <location evidence="1">Cell membrane</location>
        <topology evidence="1">Single-pass type I membrane protein</topology>
    </subcellularLocation>
</comment>
<dbReference type="InterPro" id="IPR036426">
    <property type="entry name" value="Bulb-type_lectin_dom_sf"/>
</dbReference>
<evidence type="ECO:0000313" key="26">
    <source>
        <dbReference type="Proteomes" id="UP000237105"/>
    </source>
</evidence>
<evidence type="ECO:0000256" key="7">
    <source>
        <dbReference type="ARBA" id="ARBA00022741"/>
    </source>
</evidence>
<dbReference type="GO" id="GO:0106310">
    <property type="term" value="F:protein serine kinase activity"/>
    <property type="evidence" value="ECO:0007669"/>
    <property type="project" value="RHEA"/>
</dbReference>
<evidence type="ECO:0000256" key="5">
    <source>
        <dbReference type="ARBA" id="ARBA00022692"/>
    </source>
</evidence>
<dbReference type="EMBL" id="JXTB01000249">
    <property type="protein sequence ID" value="PON50192.1"/>
    <property type="molecule type" value="Genomic_DNA"/>
</dbReference>
<dbReference type="AlphaFoldDB" id="A0A2P5BN11"/>
<evidence type="ECO:0000313" key="25">
    <source>
        <dbReference type="EMBL" id="PON50192.1"/>
    </source>
</evidence>
<dbReference type="FunFam" id="1.10.510.10:FF:000060">
    <property type="entry name" value="G-type lectin S-receptor-like serine/threonine-protein kinase"/>
    <property type="match status" value="1"/>
</dbReference>
<dbReference type="InterPro" id="IPR021820">
    <property type="entry name" value="S-locus_recpt_kinase_C"/>
</dbReference>
<dbReference type="CDD" id="cd00028">
    <property type="entry name" value="B_lectin"/>
    <property type="match status" value="1"/>
</dbReference>
<proteinExistence type="inferred from homology"/>
<feature type="signal peptide" evidence="20">
    <location>
        <begin position="1"/>
        <end position="22"/>
    </location>
</feature>
<organism evidence="25 26">
    <name type="scientific">Parasponia andersonii</name>
    <name type="common">Sponia andersonii</name>
    <dbReference type="NCBI Taxonomy" id="3476"/>
    <lineage>
        <taxon>Eukaryota</taxon>
        <taxon>Viridiplantae</taxon>
        <taxon>Streptophyta</taxon>
        <taxon>Embryophyta</taxon>
        <taxon>Tracheophyta</taxon>
        <taxon>Spermatophyta</taxon>
        <taxon>Magnoliopsida</taxon>
        <taxon>eudicotyledons</taxon>
        <taxon>Gunneridae</taxon>
        <taxon>Pentapetalae</taxon>
        <taxon>rosids</taxon>
        <taxon>fabids</taxon>
        <taxon>Rosales</taxon>
        <taxon>Cannabaceae</taxon>
        <taxon>Parasponia</taxon>
    </lineage>
</organism>
<keyword evidence="26" id="KW-1185">Reference proteome</keyword>
<dbReference type="Gene3D" id="3.30.200.20">
    <property type="entry name" value="Phosphorylase Kinase, domain 1"/>
    <property type="match status" value="1"/>
</dbReference>
<comment type="catalytic activity">
    <reaction evidence="15 16">
        <text>L-seryl-[protein] + ATP = O-phospho-L-seryl-[protein] + ADP + H(+)</text>
        <dbReference type="Rhea" id="RHEA:17989"/>
        <dbReference type="Rhea" id="RHEA-COMP:9863"/>
        <dbReference type="Rhea" id="RHEA-COMP:11604"/>
        <dbReference type="ChEBI" id="CHEBI:15378"/>
        <dbReference type="ChEBI" id="CHEBI:29999"/>
        <dbReference type="ChEBI" id="CHEBI:30616"/>
        <dbReference type="ChEBI" id="CHEBI:83421"/>
        <dbReference type="ChEBI" id="CHEBI:456216"/>
        <dbReference type="EC" id="2.7.11.1"/>
    </reaction>
</comment>
<evidence type="ECO:0000256" key="1">
    <source>
        <dbReference type="ARBA" id="ARBA00004251"/>
    </source>
</evidence>
<evidence type="ECO:0000256" key="16">
    <source>
        <dbReference type="PIRNR" id="PIRNR000641"/>
    </source>
</evidence>
<evidence type="ECO:0000256" key="4">
    <source>
        <dbReference type="ARBA" id="ARBA00022679"/>
    </source>
</evidence>
<dbReference type="CDD" id="cd01098">
    <property type="entry name" value="PAN_AP_plant"/>
    <property type="match status" value="1"/>
</dbReference>
<dbReference type="SMART" id="SM00220">
    <property type="entry name" value="S_TKc"/>
    <property type="match status" value="1"/>
</dbReference>
<dbReference type="Pfam" id="PF01453">
    <property type="entry name" value="B_lectin"/>
    <property type="match status" value="1"/>
</dbReference>
<dbReference type="EC" id="2.7.11.1" evidence="16"/>
<feature type="domain" description="EGF-like" evidence="22">
    <location>
        <begin position="284"/>
        <end position="322"/>
    </location>
</feature>
<evidence type="ECO:0000256" key="12">
    <source>
        <dbReference type="ARBA" id="ARBA00023157"/>
    </source>
</evidence>
<dbReference type="PROSITE" id="PS50026">
    <property type="entry name" value="EGF_3"/>
    <property type="match status" value="1"/>
</dbReference>
<evidence type="ECO:0000259" key="21">
    <source>
        <dbReference type="PROSITE" id="PS50011"/>
    </source>
</evidence>
<dbReference type="CDD" id="cd14066">
    <property type="entry name" value="STKc_IRAK"/>
    <property type="match status" value="1"/>
</dbReference>
<dbReference type="InterPro" id="IPR001245">
    <property type="entry name" value="Ser-Thr/Tyr_kinase_cat_dom"/>
</dbReference>
<evidence type="ECO:0000256" key="6">
    <source>
        <dbReference type="ARBA" id="ARBA00022729"/>
    </source>
</evidence>
<dbReference type="SMART" id="SM00108">
    <property type="entry name" value="B_lectin"/>
    <property type="match status" value="1"/>
</dbReference>
<dbReference type="GO" id="GO:0005886">
    <property type="term" value="C:plasma membrane"/>
    <property type="evidence" value="ECO:0007669"/>
    <property type="project" value="UniProtKB-SubCell"/>
</dbReference>
<dbReference type="Pfam" id="PF11883">
    <property type="entry name" value="DUF3403"/>
    <property type="match status" value="1"/>
</dbReference>
<feature type="domain" description="Bulb-type lectin" evidence="23">
    <location>
        <begin position="23"/>
        <end position="145"/>
    </location>
</feature>
<evidence type="ECO:0000256" key="11">
    <source>
        <dbReference type="ARBA" id="ARBA00023136"/>
    </source>
</evidence>
<dbReference type="SUPFAM" id="SSF51110">
    <property type="entry name" value="alpha-D-mannose-specific plant lectins"/>
    <property type="match status" value="1"/>
</dbReference>
<dbReference type="PROSITE" id="PS50927">
    <property type="entry name" value="BULB_LECTIN"/>
    <property type="match status" value="1"/>
</dbReference>
<dbReference type="PROSITE" id="PS00107">
    <property type="entry name" value="PROTEIN_KINASE_ATP"/>
    <property type="match status" value="1"/>
</dbReference>
<evidence type="ECO:0000256" key="20">
    <source>
        <dbReference type="SAM" id="SignalP"/>
    </source>
</evidence>
<evidence type="ECO:0000256" key="10">
    <source>
        <dbReference type="ARBA" id="ARBA00022989"/>
    </source>
</evidence>
<evidence type="ECO:0000256" key="8">
    <source>
        <dbReference type="ARBA" id="ARBA00022777"/>
    </source>
</evidence>
<dbReference type="InterPro" id="IPR000742">
    <property type="entry name" value="EGF"/>
</dbReference>
<keyword evidence="4 16" id="KW-0808">Transferase</keyword>
<keyword evidence="2" id="KW-1003">Cell membrane</keyword>
<sequence>MNYAKGFLKSLLQLLILHYCSASDSITVNQSVTDNDTVLVSDGGTFVVGFFSPGKSSSRYLGIWFSFSKETVIWVANRDNPVIDNSGVLSIDGQGNLALNDGQNLRHWSTNVSISLTNTIVAEILDSGNFVLLQQDTKRVIWQSFDHPTHALLSGMKVGLDLRTGLNRYLTSWKSQDDPGTGNCSLRMVPNGSPQLILYKDRSKWWRAGHWNGLQWGGIPALSALPRRNLFNITFVNDEDEITVMWSVLDPSIFTYIIVDGSGSIQQFAWQGQQHKWIQIYYAPVDNCDDYASCGPYGSCNPYNVSGFECSCLPGYDPVSPQDWALRESSAGCGRKKGALSMCGNNGEGFVKLESVKVPDASTAVVDRSLSLKECGEQCLRNCSCMAYGVADVRDGGSGCMAWYGRLMDIKQFMEGGQDLYVRVDALILAQYAESDGLSVKLVLSIVGTSVAATLILVASVLYWLKKRKKKGGVVLGEPTILLNDFSASSRGLENSPSKTGREKADILFFDFSTVAVATDNFSSTNMLGYGGFGSVYKGVLADGQDLAVKRLSQFSGQGVEEFKNEVRLIAKLQHRNLVKLLGCCINKEEKMLIYEYMSNRSLDLLLFNKNQKSLLDWSKRFQIIIGIARGLLYLHQDSRLKIIHRDLKASNVLLDATMNPKISDFGMARMFGDDQIEANTNKVVGTYGYMSPEYAMEGLYSTKSDVFSFGVLTLEIVTGKKNSSFNEVSSLNLVGQVWDLWTEGKALEIVDESFNESYPSDQVSRCIQIGLLCVQELAVDRPTMLDVVFMLRNETPLPSPKRPAFINKNTSSDTSTSKGVSVNDITVTVLEAR</sequence>
<dbReference type="Proteomes" id="UP000237105">
    <property type="component" value="Unassembled WGS sequence"/>
</dbReference>
<evidence type="ECO:0000256" key="15">
    <source>
        <dbReference type="ARBA" id="ARBA00048679"/>
    </source>
</evidence>
<dbReference type="GO" id="GO:0004674">
    <property type="term" value="F:protein serine/threonine kinase activity"/>
    <property type="evidence" value="ECO:0007669"/>
    <property type="project" value="UniProtKB-KW"/>
</dbReference>
<dbReference type="CDD" id="cd00054">
    <property type="entry name" value="EGF_CA"/>
    <property type="match status" value="1"/>
</dbReference>
<dbReference type="InterPro" id="IPR000719">
    <property type="entry name" value="Prot_kinase_dom"/>
</dbReference>
<feature type="domain" description="Protein kinase" evidence="21">
    <location>
        <begin position="522"/>
        <end position="806"/>
    </location>
</feature>
<keyword evidence="11 19" id="KW-0472">Membrane</keyword>
<dbReference type="PANTHER" id="PTHR27002">
    <property type="entry name" value="RECEPTOR-LIKE SERINE/THREONINE-PROTEIN KINASE SD1-8"/>
    <property type="match status" value="1"/>
</dbReference>
<dbReference type="OrthoDB" id="1933550at2759"/>
<dbReference type="SUPFAM" id="SSF56112">
    <property type="entry name" value="Protein kinase-like (PK-like)"/>
    <property type="match status" value="1"/>
</dbReference>
<dbReference type="PROSITE" id="PS00108">
    <property type="entry name" value="PROTEIN_KINASE_ST"/>
    <property type="match status" value="1"/>
</dbReference>
<dbReference type="InterPro" id="IPR000858">
    <property type="entry name" value="S_locus_glycoprot_dom"/>
</dbReference>
<dbReference type="GO" id="GO:0005524">
    <property type="term" value="F:ATP binding"/>
    <property type="evidence" value="ECO:0007669"/>
    <property type="project" value="UniProtKB-UniRule"/>
</dbReference>
<evidence type="ECO:0000259" key="24">
    <source>
        <dbReference type="PROSITE" id="PS50948"/>
    </source>
</evidence>
<dbReference type="Gene3D" id="1.10.510.10">
    <property type="entry name" value="Transferase(Phosphotransferase) domain 1"/>
    <property type="match status" value="1"/>
</dbReference>
<keyword evidence="25" id="KW-0675">Receptor</keyword>
<feature type="domain" description="Apple" evidence="24">
    <location>
        <begin position="343"/>
        <end position="425"/>
    </location>
</feature>
<keyword evidence="5 19" id="KW-0812">Transmembrane</keyword>
<evidence type="ECO:0000259" key="23">
    <source>
        <dbReference type="PROSITE" id="PS50927"/>
    </source>
</evidence>
<dbReference type="Pfam" id="PF07714">
    <property type="entry name" value="PK_Tyr_Ser-Thr"/>
    <property type="match status" value="1"/>
</dbReference>
<dbReference type="InterPro" id="IPR003609">
    <property type="entry name" value="Pan_app"/>
</dbReference>
<evidence type="ECO:0000256" key="13">
    <source>
        <dbReference type="ARBA" id="ARBA00023180"/>
    </source>
</evidence>
<feature type="binding site" evidence="18">
    <location>
        <position position="550"/>
    </location>
    <ligand>
        <name>ATP</name>
        <dbReference type="ChEBI" id="CHEBI:30616"/>
    </ligand>
</feature>
<keyword evidence="10 19" id="KW-1133">Transmembrane helix</keyword>
<dbReference type="PIRSF" id="PIRSF000641">
    <property type="entry name" value="SRK"/>
    <property type="match status" value="1"/>
</dbReference>
<evidence type="ECO:0000256" key="9">
    <source>
        <dbReference type="ARBA" id="ARBA00022840"/>
    </source>
</evidence>
<dbReference type="GO" id="GO:0048544">
    <property type="term" value="P:recognition of pollen"/>
    <property type="evidence" value="ECO:0007669"/>
    <property type="project" value="InterPro"/>
</dbReference>
<dbReference type="Pfam" id="PF00954">
    <property type="entry name" value="S_locus_glycop"/>
    <property type="match status" value="1"/>
</dbReference>
<accession>A0A2P5BN11</accession>
<dbReference type="PROSITE" id="PS50948">
    <property type="entry name" value="PAN"/>
    <property type="match status" value="1"/>
</dbReference>
<name>A0A2P5BN11_PARAD</name>
<feature type="chain" id="PRO_5015162099" description="Receptor-like serine/threonine-protein kinase" evidence="20">
    <location>
        <begin position="23"/>
        <end position="834"/>
    </location>
</feature>
<evidence type="ECO:0000256" key="3">
    <source>
        <dbReference type="ARBA" id="ARBA00022527"/>
    </source>
</evidence>
<keyword evidence="13" id="KW-0325">Glycoprotein</keyword>